<organism evidence="5 6">
    <name type="scientific">Nonomuraea maheshkhaliensis</name>
    <dbReference type="NCBI Taxonomy" id="419590"/>
    <lineage>
        <taxon>Bacteria</taxon>
        <taxon>Bacillati</taxon>
        <taxon>Actinomycetota</taxon>
        <taxon>Actinomycetes</taxon>
        <taxon>Streptosporangiales</taxon>
        <taxon>Streptosporangiaceae</taxon>
        <taxon>Nonomuraea</taxon>
    </lineage>
</organism>
<protein>
    <recommendedName>
        <fullName evidence="4">HTH hxlR-type domain-containing protein</fullName>
    </recommendedName>
</protein>
<dbReference type="SUPFAM" id="SSF46785">
    <property type="entry name" value="Winged helix' DNA-binding domain"/>
    <property type="match status" value="1"/>
</dbReference>
<dbReference type="PANTHER" id="PTHR33204">
    <property type="entry name" value="TRANSCRIPTIONAL REGULATOR, MARR FAMILY"/>
    <property type="match status" value="1"/>
</dbReference>
<dbReference type="EMBL" id="BAAAMU010000133">
    <property type="protein sequence ID" value="GAA1683464.1"/>
    <property type="molecule type" value="Genomic_DNA"/>
</dbReference>
<keyword evidence="3" id="KW-0804">Transcription</keyword>
<comment type="caution">
    <text evidence="5">The sequence shown here is derived from an EMBL/GenBank/DDBJ whole genome shotgun (WGS) entry which is preliminary data.</text>
</comment>
<evidence type="ECO:0000256" key="1">
    <source>
        <dbReference type="ARBA" id="ARBA00023015"/>
    </source>
</evidence>
<name>A0ABP4T7P0_9ACTN</name>
<sequence>MRAAPSALLVPIGGRTARTPSQTVKGEMSLSATIVTYDDAMREPLDPDMFAGCPPTAGPFRVGDKWTAKIIRCLEQGPRRFTELQAPLRTITPKVLTESLRAMERDGLLTRTAYDEIPPRVVYELTDLGRSLLEPMNAGCEWSRRHLAELMDARDAWYASTT</sequence>
<keyword evidence="1" id="KW-0805">Transcription regulation</keyword>
<proteinExistence type="predicted"/>
<evidence type="ECO:0000259" key="4">
    <source>
        <dbReference type="PROSITE" id="PS51118"/>
    </source>
</evidence>
<evidence type="ECO:0000256" key="2">
    <source>
        <dbReference type="ARBA" id="ARBA00023125"/>
    </source>
</evidence>
<dbReference type="InterPro" id="IPR036388">
    <property type="entry name" value="WH-like_DNA-bd_sf"/>
</dbReference>
<reference evidence="6" key="1">
    <citation type="journal article" date="2019" name="Int. J. Syst. Evol. Microbiol.">
        <title>The Global Catalogue of Microorganisms (GCM) 10K type strain sequencing project: providing services to taxonomists for standard genome sequencing and annotation.</title>
        <authorList>
            <consortium name="The Broad Institute Genomics Platform"/>
            <consortium name="The Broad Institute Genome Sequencing Center for Infectious Disease"/>
            <person name="Wu L."/>
            <person name="Ma J."/>
        </authorList>
    </citation>
    <scope>NUCLEOTIDE SEQUENCE [LARGE SCALE GENOMIC DNA]</scope>
    <source>
        <strain evidence="6">JCM 13929</strain>
    </source>
</reference>
<dbReference type="PANTHER" id="PTHR33204:SF39">
    <property type="entry name" value="TRANSCRIPTIONAL REGULATORY PROTEIN"/>
    <property type="match status" value="1"/>
</dbReference>
<dbReference type="Proteomes" id="UP001500064">
    <property type="component" value="Unassembled WGS sequence"/>
</dbReference>
<dbReference type="InterPro" id="IPR036390">
    <property type="entry name" value="WH_DNA-bd_sf"/>
</dbReference>
<dbReference type="Pfam" id="PF01638">
    <property type="entry name" value="HxlR"/>
    <property type="match status" value="1"/>
</dbReference>
<evidence type="ECO:0000313" key="6">
    <source>
        <dbReference type="Proteomes" id="UP001500064"/>
    </source>
</evidence>
<keyword evidence="6" id="KW-1185">Reference proteome</keyword>
<evidence type="ECO:0000313" key="5">
    <source>
        <dbReference type="EMBL" id="GAA1683464.1"/>
    </source>
</evidence>
<accession>A0ABP4T7P0</accession>
<dbReference type="PROSITE" id="PS51118">
    <property type="entry name" value="HTH_HXLR"/>
    <property type="match status" value="1"/>
</dbReference>
<evidence type="ECO:0000256" key="3">
    <source>
        <dbReference type="ARBA" id="ARBA00023163"/>
    </source>
</evidence>
<feature type="domain" description="HTH hxlR-type" evidence="4">
    <location>
        <begin position="53"/>
        <end position="151"/>
    </location>
</feature>
<dbReference type="Gene3D" id="1.10.10.10">
    <property type="entry name" value="Winged helix-like DNA-binding domain superfamily/Winged helix DNA-binding domain"/>
    <property type="match status" value="1"/>
</dbReference>
<dbReference type="InterPro" id="IPR002577">
    <property type="entry name" value="HTH_HxlR"/>
</dbReference>
<keyword evidence="2" id="KW-0238">DNA-binding</keyword>
<gene>
    <name evidence="5" type="ORF">GCM10009733_094950</name>
</gene>